<name>A0A7V5RPW5_CALAY</name>
<proteinExistence type="inferred from homology"/>
<dbReference type="Pfam" id="PF07703">
    <property type="entry name" value="A2M_BRD"/>
    <property type="match status" value="1"/>
</dbReference>
<keyword evidence="2" id="KW-0732">Signal</keyword>
<dbReference type="Pfam" id="PF17962">
    <property type="entry name" value="bMG6"/>
    <property type="match status" value="1"/>
</dbReference>
<feature type="non-terminal residue" evidence="5">
    <location>
        <position position="1"/>
    </location>
</feature>
<dbReference type="Gene3D" id="1.50.10.20">
    <property type="match status" value="1"/>
</dbReference>
<evidence type="ECO:0000256" key="1">
    <source>
        <dbReference type="ARBA" id="ARBA00010556"/>
    </source>
</evidence>
<dbReference type="Pfam" id="PF11974">
    <property type="entry name" value="bMG3"/>
    <property type="match status" value="1"/>
</dbReference>
<dbReference type="InterPro" id="IPR041462">
    <property type="entry name" value="Bact_A2M_MG6"/>
</dbReference>
<dbReference type="InterPro" id="IPR051802">
    <property type="entry name" value="YfhM-like"/>
</dbReference>
<dbReference type="Pfam" id="PF17973">
    <property type="entry name" value="bMG10"/>
    <property type="match status" value="1"/>
</dbReference>
<dbReference type="InterPro" id="IPR001599">
    <property type="entry name" value="Macroglobln_a2"/>
</dbReference>
<dbReference type="InterPro" id="IPR011625">
    <property type="entry name" value="A2M_N_BRD"/>
</dbReference>
<organism evidence="5">
    <name type="scientific">Caldithrix abyssi</name>
    <dbReference type="NCBI Taxonomy" id="187145"/>
    <lineage>
        <taxon>Bacteria</taxon>
        <taxon>Pseudomonadati</taxon>
        <taxon>Calditrichota</taxon>
        <taxon>Calditrichia</taxon>
        <taxon>Calditrichales</taxon>
        <taxon>Calditrichaceae</taxon>
        <taxon>Caldithrix</taxon>
    </lineage>
</organism>
<dbReference type="GO" id="GO:0004866">
    <property type="term" value="F:endopeptidase inhibitor activity"/>
    <property type="evidence" value="ECO:0007669"/>
    <property type="project" value="InterPro"/>
</dbReference>
<protein>
    <recommendedName>
        <fullName evidence="6">Alpha-2-macroglobulin</fullName>
    </recommendedName>
</protein>
<dbReference type="SUPFAM" id="SSF48239">
    <property type="entry name" value="Terpenoid cyclases/Protein prenyltransferases"/>
    <property type="match status" value="1"/>
</dbReference>
<feature type="domain" description="Alpha-2-macroglobulin bait region" evidence="3">
    <location>
        <begin position="956"/>
        <end position="1098"/>
    </location>
</feature>
<dbReference type="Pfam" id="PF01835">
    <property type="entry name" value="MG2"/>
    <property type="match status" value="1"/>
</dbReference>
<feature type="domain" description="Alpha-2-macroglobulin" evidence="4">
    <location>
        <begin position="1162"/>
        <end position="1250"/>
    </location>
</feature>
<dbReference type="InterPro" id="IPR021868">
    <property type="entry name" value="Alpha_2_Macroglob_MG3"/>
</dbReference>
<dbReference type="EMBL" id="DRLI01000121">
    <property type="protein sequence ID" value="HHM01980.1"/>
    <property type="molecule type" value="Genomic_DNA"/>
</dbReference>
<dbReference type="SMART" id="SM01359">
    <property type="entry name" value="A2M_N_2"/>
    <property type="match status" value="1"/>
</dbReference>
<evidence type="ECO:0000313" key="5">
    <source>
        <dbReference type="EMBL" id="HHM01980.1"/>
    </source>
</evidence>
<dbReference type="InterPro" id="IPR011626">
    <property type="entry name" value="Alpha-macroglobulin_TED"/>
</dbReference>
<dbReference type="GO" id="GO:0005615">
    <property type="term" value="C:extracellular space"/>
    <property type="evidence" value="ECO:0007669"/>
    <property type="project" value="InterPro"/>
</dbReference>
<dbReference type="SMART" id="SM01419">
    <property type="entry name" value="Thiol-ester_cl"/>
    <property type="match status" value="1"/>
</dbReference>
<accession>A0A7V5RPW5</accession>
<evidence type="ECO:0000256" key="2">
    <source>
        <dbReference type="ARBA" id="ARBA00022729"/>
    </source>
</evidence>
<dbReference type="Gene3D" id="2.60.40.1930">
    <property type="match status" value="1"/>
</dbReference>
<dbReference type="Pfam" id="PF00207">
    <property type="entry name" value="A2M"/>
    <property type="match status" value="1"/>
</dbReference>
<dbReference type="CDD" id="cd02891">
    <property type="entry name" value="A2M_like"/>
    <property type="match status" value="1"/>
</dbReference>
<comment type="similarity">
    <text evidence="1">Belongs to the protease inhibitor I39 (alpha-2-macroglobulin) family. Bacterial alpha-2-macroglobulin subfamily.</text>
</comment>
<dbReference type="InterPro" id="IPR041203">
    <property type="entry name" value="Bact_A2M_MG5"/>
</dbReference>
<dbReference type="InterPro" id="IPR047565">
    <property type="entry name" value="Alpha-macroglob_thiol-ester_cl"/>
</dbReference>
<dbReference type="InterPro" id="IPR008930">
    <property type="entry name" value="Terpenoid_cyclase/PrenylTrfase"/>
</dbReference>
<dbReference type="Proteomes" id="UP000885771">
    <property type="component" value="Unassembled WGS sequence"/>
</dbReference>
<dbReference type="PANTHER" id="PTHR40094">
    <property type="entry name" value="ALPHA-2-MACROGLOBULIN HOMOLOG"/>
    <property type="match status" value="1"/>
</dbReference>
<comment type="caution">
    <text evidence="5">The sequence shown here is derived from an EMBL/GenBank/DDBJ whole genome shotgun (WGS) entry which is preliminary data.</text>
</comment>
<dbReference type="InterPro" id="IPR041246">
    <property type="entry name" value="Bact_MG10"/>
</dbReference>
<dbReference type="Pfam" id="PF17972">
    <property type="entry name" value="bMG5"/>
    <property type="match status" value="1"/>
</dbReference>
<dbReference type="PANTHER" id="PTHR40094:SF1">
    <property type="entry name" value="UBIQUITIN DOMAIN-CONTAINING PROTEIN"/>
    <property type="match status" value="1"/>
</dbReference>
<dbReference type="InterPro" id="IPR002890">
    <property type="entry name" value="MG2"/>
</dbReference>
<gene>
    <name evidence="5" type="ORF">ENJ15_03140</name>
</gene>
<evidence type="ECO:0000259" key="4">
    <source>
        <dbReference type="SMART" id="SM01360"/>
    </source>
</evidence>
<sequence length="1819" mass="203321">KKKEVSKIQFAEYVRGYTGGVISTHAAVRVRLAKTVAGAQAGKEADADLINLSPPAKGKIIWEDDATLIFKAKGPLDPATEYTARLDMEKLFPGIDPSLKIFEFGFKTLKQNYDLTIRGIKNIPGQKMNRVALEGQIQTADVAPPEQVRKMIRAEQDGRALEIEWQADAPNSLYMFTVKDINRREGPSFVRLAIDGTPIGVDEREFKDIAVPALDDFSVLSTRVISNGENYISVQFSDPPEERQNLKGLVRLSNTNKRLRLVINGNELRIYPAAKLSGSGKLTISRALKNQAGFRLKKDFSTSLLFEQIKPGVRFVDKESSRAILPSSNGLLLPFEAVSLRAVDVTVVRIFENNILQYLQENDLGESSEIRRVGRPVIRKTIALNSGGVSASNSWKRFSLNLEELISAEPGAMYQVRIGFRRSQALYRCGEEPAEEVSSEESFDQPEEESSFWDNYEYYYAPDYNWRDRDNPCTSSYYGRRRDVSKILFASDLALIAKRGENGPLTVYVSNILNTDPVGGAEVEVYDYQRQLLGRGRTDAGGMAEIALERQPFVVLARHKAQTGYLKVSDGASLSLSNFDVSGTKVKKGLKGFIYGDRGVWRPADTLHIGFILEDKAKSLPANHPVIMELYNPENQLIRRKVSTRPVGNIYRFDFVTAAEAPTGRWMLKARVGGTEFVKIIRIETIKPNRLKIDLKFKRERFTAEDRQVSGDLNVRWLSGATARNLKVEYDMMLKTAETRFEGFPGFTFDDRAKTLYGEREQVYSGRLDGKGHARVNISLSRPKDAPGALTLKLFGRVYEEGGDFSISSMSIPYYPFSSFVGLKTPEGDKRGMLLTDKDHNILIASVDGRGRPLSRKNLKVELFKVNWRWWWDNSYDNIANYVASGYREPVEEGTVNTRNGKGTWKLRVNYPQWGRYYLRVTDPRSGHSAGKIIYMDWPGWAGKGKRNELNGATMLDFSADKKEYTVGETIKMAVPSTAGNRILVSLETGSRILDSYWVKTVEGQTPLEIPVTAGMAPNVYVHLSLIQPHRQIKRDLPLRLYGVQSFKITDPSTTLKPQISLPQKLAPEQSYDIRVSEASGKAMAYTLAVVDEGLLDITRFKTPDPWSGFYAREALGVKTWDVYDRIIGYYGGRLDNLLAIGGDGDMEAGEEKRRNRFKPVVRYLGPFFLEAGETARHRLKMPQYVGSVKTMLVAAADGAYGHAEAVTPVTQPLMILATLPRVAGPGEELVLPVNLFAMEENIGSVRLKVETSGALKLKGAAGQTVRFSTTGDTLVNFTLTAQKRVGAAKVKVTARAGALRAAYDIDMRILPRNAQTTLITEKVLAGGEGWQTEYRPLGLEGRNRAVMEFSIMPPLNLEQRLGYLIRYPHGCIEQTVSAAFAQLWLNRLTNLTPGQQDDIQSHIRQAIQNLKSFQLGSGGFSYWPGQGRANLWGSSYAGHFLIEAQNAGYALPDGMLLKWSRFQRKRADSWQGDDHDNDLNQAYRLYTLALAAKPALGAMNRMKEEKSLNNGAAWRLALAYALAGYTDQAARIVENRSPAAEEDDDYRFTYGSPQRDQAMILETLVALGRKKEAFGVMRELAAKMSDAGNYMSTQTTAYTLVALGGFAQKFPPEKGITVTAGVNGKNHELRNRDFISTLELEQPDRKAALNIRNEGNTPVFARLLRSGIPLEGREESRERNIKMEVRYLDARGKTVDVGRLKQGTTFSAEVTVRHTGLRNEYTNLALTQIFPSGWEIINTRLDGSGGEQPGGLRYRDIRDDRVMDYFDLKPGGTITLKVMLNAAYRGRYYLPGVHVEAMYDPSVIAVKKGRRVEVISDK</sequence>
<dbReference type="SMART" id="SM01360">
    <property type="entry name" value="A2M"/>
    <property type="match status" value="1"/>
</dbReference>
<reference evidence="5" key="1">
    <citation type="journal article" date="2020" name="mSystems">
        <title>Genome- and Community-Level Interaction Insights into Carbon Utilization and Element Cycling Functions of Hydrothermarchaeota in Hydrothermal Sediment.</title>
        <authorList>
            <person name="Zhou Z."/>
            <person name="Liu Y."/>
            <person name="Xu W."/>
            <person name="Pan J."/>
            <person name="Luo Z.H."/>
            <person name="Li M."/>
        </authorList>
    </citation>
    <scope>NUCLEOTIDE SEQUENCE [LARGE SCALE GENOMIC DNA]</scope>
    <source>
        <strain evidence="5">HyVt-460</strain>
    </source>
</reference>
<evidence type="ECO:0008006" key="6">
    <source>
        <dbReference type="Google" id="ProtNLM"/>
    </source>
</evidence>
<evidence type="ECO:0000259" key="3">
    <source>
        <dbReference type="SMART" id="SM01359"/>
    </source>
</evidence>
<dbReference type="Pfam" id="PF07678">
    <property type="entry name" value="TED_complement"/>
    <property type="match status" value="1"/>
</dbReference>